<name>A0A4P2R337_SORCE</name>
<protein>
    <submittedName>
        <fullName evidence="2">Uncharacterized protein</fullName>
    </submittedName>
</protein>
<dbReference type="AlphaFoldDB" id="A0A4P2R337"/>
<gene>
    <name evidence="2" type="ORF">SOCE836_096780</name>
</gene>
<evidence type="ECO:0000256" key="1">
    <source>
        <dbReference type="SAM" id="MobiDB-lite"/>
    </source>
</evidence>
<feature type="compositionally biased region" description="Acidic residues" evidence="1">
    <location>
        <begin position="155"/>
        <end position="169"/>
    </location>
</feature>
<organism evidence="2 3">
    <name type="scientific">Sorangium cellulosum</name>
    <name type="common">Polyangium cellulosum</name>
    <dbReference type="NCBI Taxonomy" id="56"/>
    <lineage>
        <taxon>Bacteria</taxon>
        <taxon>Pseudomonadati</taxon>
        <taxon>Myxococcota</taxon>
        <taxon>Polyangia</taxon>
        <taxon>Polyangiales</taxon>
        <taxon>Polyangiaceae</taxon>
        <taxon>Sorangium</taxon>
    </lineage>
</organism>
<evidence type="ECO:0000313" key="3">
    <source>
        <dbReference type="Proteomes" id="UP000295497"/>
    </source>
</evidence>
<dbReference type="Proteomes" id="UP000295497">
    <property type="component" value="Chromosome"/>
</dbReference>
<dbReference type="EMBL" id="CP012672">
    <property type="protein sequence ID" value="AUX37454.1"/>
    <property type="molecule type" value="Genomic_DNA"/>
</dbReference>
<reference evidence="2 3" key="1">
    <citation type="submission" date="2015-09" db="EMBL/GenBank/DDBJ databases">
        <title>Sorangium comparison.</title>
        <authorList>
            <person name="Zaburannyi N."/>
            <person name="Bunk B."/>
            <person name="Overmann J."/>
            <person name="Mueller R."/>
        </authorList>
    </citation>
    <scope>NUCLEOTIDE SEQUENCE [LARGE SCALE GENOMIC DNA]</scope>
    <source>
        <strain evidence="2 3">So ce836</strain>
    </source>
</reference>
<dbReference type="RefSeq" id="WP_129580081.1">
    <property type="nucleotide sequence ID" value="NZ_CP012672.1"/>
</dbReference>
<sequence>MHTAPTAAARRLADAIAAAAADLAAGRPIAPHADSLRRLVAEMASAPGDVGVLALMQALGPALDARGVAMPPLDRFPPSVAAFLEAADEVFAEDSPLDFEAAADRLERAAAAAFGTIAPREARAQALREQIRREVSASIADTLRAQGLTPAADMQGDEATDTELEEARK</sequence>
<accession>A0A4P2R337</accession>
<proteinExistence type="predicted"/>
<evidence type="ECO:0000313" key="2">
    <source>
        <dbReference type="EMBL" id="AUX37454.1"/>
    </source>
</evidence>
<feature type="region of interest" description="Disordered" evidence="1">
    <location>
        <begin position="142"/>
        <end position="169"/>
    </location>
</feature>